<gene>
    <name evidence="4" type="ORF">H696_05073</name>
</gene>
<reference evidence="4" key="1">
    <citation type="submission" date="2013-04" db="EMBL/GenBank/DDBJ databases">
        <title>The Genome Sequence of Fonticula alba ATCC 38817.</title>
        <authorList>
            <consortium name="The Broad Institute Genomics Platform"/>
            <person name="Russ C."/>
            <person name="Cuomo C."/>
            <person name="Burger G."/>
            <person name="Gray M.W."/>
            <person name="Holland P.W.H."/>
            <person name="King N."/>
            <person name="Lang F.B.F."/>
            <person name="Roger A.J."/>
            <person name="Ruiz-Trillo I."/>
            <person name="Brown M."/>
            <person name="Walker B."/>
            <person name="Young S."/>
            <person name="Zeng Q."/>
            <person name="Gargeya S."/>
            <person name="Fitzgerald M."/>
            <person name="Haas B."/>
            <person name="Abouelleil A."/>
            <person name="Allen A.W."/>
            <person name="Alvarado L."/>
            <person name="Arachchi H.M."/>
            <person name="Berlin A.M."/>
            <person name="Chapman S.B."/>
            <person name="Gainer-Dewar J."/>
            <person name="Goldberg J."/>
            <person name="Griggs A."/>
            <person name="Gujja S."/>
            <person name="Hansen M."/>
            <person name="Howarth C."/>
            <person name="Imamovic A."/>
            <person name="Ireland A."/>
            <person name="Larimer J."/>
            <person name="McCowan C."/>
            <person name="Murphy C."/>
            <person name="Pearson M."/>
            <person name="Poon T.W."/>
            <person name="Priest M."/>
            <person name="Roberts A."/>
            <person name="Saif S."/>
            <person name="Shea T."/>
            <person name="Sisk P."/>
            <person name="Sykes S."/>
            <person name="Wortman J."/>
            <person name="Nusbaum C."/>
            <person name="Birren B."/>
        </authorList>
    </citation>
    <scope>NUCLEOTIDE SEQUENCE [LARGE SCALE GENOMIC DNA]</scope>
    <source>
        <strain evidence="4">ATCC 38817</strain>
    </source>
</reference>
<accession>A0A058Z1J2</accession>
<keyword evidence="1" id="KW-0863">Zinc-finger</keyword>
<dbReference type="InterPro" id="IPR000679">
    <property type="entry name" value="Znf_GATA"/>
</dbReference>
<dbReference type="Pfam" id="PF00320">
    <property type="entry name" value="GATA"/>
    <property type="match status" value="1"/>
</dbReference>
<protein>
    <recommendedName>
        <fullName evidence="3">GATA-type domain-containing protein</fullName>
    </recommendedName>
</protein>
<proteinExistence type="predicted"/>
<dbReference type="GO" id="GO:0008270">
    <property type="term" value="F:zinc ion binding"/>
    <property type="evidence" value="ECO:0007669"/>
    <property type="project" value="UniProtKB-KW"/>
</dbReference>
<dbReference type="SUPFAM" id="SSF57716">
    <property type="entry name" value="Glucocorticoid receptor-like (DNA-binding domain)"/>
    <property type="match status" value="1"/>
</dbReference>
<feature type="domain" description="GATA-type" evidence="3">
    <location>
        <begin position="598"/>
        <end position="649"/>
    </location>
</feature>
<keyword evidence="5" id="KW-1185">Reference proteome</keyword>
<evidence type="ECO:0000313" key="4">
    <source>
        <dbReference type="EMBL" id="KCV68154.1"/>
    </source>
</evidence>
<name>A0A058Z1J2_FONAL</name>
<dbReference type="CDD" id="cd00202">
    <property type="entry name" value="ZnF_GATA"/>
    <property type="match status" value="1"/>
</dbReference>
<dbReference type="PROSITE" id="PS50114">
    <property type="entry name" value="GATA_ZN_FINGER_2"/>
    <property type="match status" value="1"/>
</dbReference>
<organism evidence="4">
    <name type="scientific">Fonticula alba</name>
    <name type="common">Slime mold</name>
    <dbReference type="NCBI Taxonomy" id="691883"/>
    <lineage>
        <taxon>Eukaryota</taxon>
        <taxon>Rotosphaerida</taxon>
        <taxon>Fonticulaceae</taxon>
        <taxon>Fonticula</taxon>
    </lineage>
</organism>
<feature type="compositionally biased region" description="Low complexity" evidence="2">
    <location>
        <begin position="14"/>
        <end position="35"/>
    </location>
</feature>
<dbReference type="GO" id="GO:0006355">
    <property type="term" value="P:regulation of DNA-templated transcription"/>
    <property type="evidence" value="ECO:0007669"/>
    <property type="project" value="InterPro"/>
</dbReference>
<evidence type="ECO:0000313" key="5">
    <source>
        <dbReference type="Proteomes" id="UP000030693"/>
    </source>
</evidence>
<feature type="region of interest" description="Disordered" evidence="2">
    <location>
        <begin position="1"/>
        <end position="51"/>
    </location>
</feature>
<dbReference type="Proteomes" id="UP000030693">
    <property type="component" value="Unassembled WGS sequence"/>
</dbReference>
<evidence type="ECO:0000256" key="2">
    <source>
        <dbReference type="SAM" id="MobiDB-lite"/>
    </source>
</evidence>
<sequence length="668" mass="69779">MPQSLAASEAEPMSDTSPVASAPPSATPSRGAPPSHKAAKATLRVAPRPKALSRVRRAGPLAFGFRPDSHQDNLSAEAAQQFESPLAGLTSHFLFSRAFNVDEAFQFSRKSSVIRLEVINPLNTASTSDHALSTLGASSIHMLDRSRAQLAAAQRAAITAARQAGASLARFHGRTVGSRIRRPLGPFTLQPTDAEPDAHFWEKLATVHYGGAGLPPASDAGTAPTWADECGAFDQTTGAPRKTDLVVTLESQPVFFDFGLFAPGLPSFDSTRASLALGDNAILSGPEYGTSASEAVVTELDACTRELDAVVCKLASHSTPAASTVPLAATSAASELMPAISPEADLPVRAQLQRNASVLQTLLRRQAHRHLLRSAWQVGADNTIAEQGKARPHRAAASPDELASAASLLQGLAAAGRRLATQLPGSTVPAAVGYLAESYMPARSRCETLANIGRRYPNHIQALVDINGQRPAASVAGGLVAAPRTVPQASPAPVRAPAPSPAAAPVVAPAPAAVPAPPAAAVTAPATQTPGTEPVVVKRRRGRPRKNPLPMPVAPPVVATATQTPAAAAAAAPAIAPVPSPASVQASLLGHAPSVPHCFNCHTTHSDTWRYGPKRDTRFCNECGIYYVEHNTLMPLLLIKNPNAEQSARILTLSLLGHQQQQQQQQQQ</sequence>
<dbReference type="AlphaFoldDB" id="A0A058Z1J2"/>
<keyword evidence="1" id="KW-0479">Metal-binding</keyword>
<keyword evidence="1" id="KW-0862">Zinc</keyword>
<evidence type="ECO:0000256" key="1">
    <source>
        <dbReference type="PROSITE-ProRule" id="PRU00094"/>
    </source>
</evidence>
<dbReference type="EMBL" id="KB932209">
    <property type="protein sequence ID" value="KCV68154.1"/>
    <property type="molecule type" value="Genomic_DNA"/>
</dbReference>
<dbReference type="Gene3D" id="3.30.50.10">
    <property type="entry name" value="Erythroid Transcription Factor GATA-1, subunit A"/>
    <property type="match status" value="1"/>
</dbReference>
<dbReference type="SMART" id="SM00401">
    <property type="entry name" value="ZnF_GATA"/>
    <property type="match status" value="1"/>
</dbReference>
<dbReference type="GeneID" id="20529798"/>
<dbReference type="RefSeq" id="XP_009497208.1">
    <property type="nucleotide sequence ID" value="XM_009498933.1"/>
</dbReference>
<dbReference type="GO" id="GO:0043565">
    <property type="term" value="F:sequence-specific DNA binding"/>
    <property type="evidence" value="ECO:0007669"/>
    <property type="project" value="InterPro"/>
</dbReference>
<evidence type="ECO:0000259" key="3">
    <source>
        <dbReference type="PROSITE" id="PS50114"/>
    </source>
</evidence>
<dbReference type="InterPro" id="IPR013088">
    <property type="entry name" value="Znf_NHR/GATA"/>
</dbReference>